<dbReference type="CDD" id="cd16393">
    <property type="entry name" value="SPO0J_N"/>
    <property type="match status" value="1"/>
</dbReference>
<dbReference type="SMART" id="SM00470">
    <property type="entry name" value="ParB"/>
    <property type="match status" value="1"/>
</dbReference>
<name>A0A7V2B2L4_RHOMR</name>
<dbReference type="Gene3D" id="3.90.1530.30">
    <property type="match status" value="1"/>
</dbReference>
<dbReference type="InterPro" id="IPR003115">
    <property type="entry name" value="ParB_N"/>
</dbReference>
<dbReference type="InterPro" id="IPR057240">
    <property type="entry name" value="ParB_dimer_C"/>
</dbReference>
<keyword evidence="2" id="KW-0159">Chromosome partition</keyword>
<dbReference type="PANTHER" id="PTHR33375">
    <property type="entry name" value="CHROMOSOME-PARTITIONING PROTEIN PARB-RELATED"/>
    <property type="match status" value="1"/>
</dbReference>
<dbReference type="FunFam" id="3.90.1530.30:FF:000001">
    <property type="entry name" value="Chromosome partitioning protein ParB"/>
    <property type="match status" value="1"/>
</dbReference>
<evidence type="ECO:0000256" key="3">
    <source>
        <dbReference type="ARBA" id="ARBA00023125"/>
    </source>
</evidence>
<dbReference type="InterPro" id="IPR041468">
    <property type="entry name" value="HTH_ParB/Spo0J"/>
</dbReference>
<feature type="domain" description="HTH cro/C1-type" evidence="4">
    <location>
        <begin position="158"/>
        <end position="187"/>
    </location>
</feature>
<dbReference type="CDD" id="cd00093">
    <property type="entry name" value="HTH_XRE"/>
    <property type="match status" value="1"/>
</dbReference>
<dbReference type="PANTHER" id="PTHR33375:SF1">
    <property type="entry name" value="CHROMOSOME-PARTITIONING PROTEIN PARB-RELATED"/>
    <property type="match status" value="1"/>
</dbReference>
<dbReference type="InterPro" id="IPR001387">
    <property type="entry name" value="Cro/C1-type_HTH"/>
</dbReference>
<evidence type="ECO:0000313" key="5">
    <source>
        <dbReference type="EMBL" id="HER97172.1"/>
    </source>
</evidence>
<protein>
    <submittedName>
        <fullName evidence="5">ParB/RepB/Spo0J family partition protein</fullName>
    </submittedName>
</protein>
<evidence type="ECO:0000256" key="1">
    <source>
        <dbReference type="ARBA" id="ARBA00006295"/>
    </source>
</evidence>
<dbReference type="Pfam" id="PF02195">
    <property type="entry name" value="ParB_N"/>
    <property type="match status" value="1"/>
</dbReference>
<dbReference type="InterPro" id="IPR004437">
    <property type="entry name" value="ParB/RepB/Spo0J"/>
</dbReference>
<dbReference type="EMBL" id="DSGB01000006">
    <property type="protein sequence ID" value="HER97172.1"/>
    <property type="molecule type" value="Genomic_DNA"/>
</dbReference>
<dbReference type="GO" id="GO:0005694">
    <property type="term" value="C:chromosome"/>
    <property type="evidence" value="ECO:0007669"/>
    <property type="project" value="TreeGrafter"/>
</dbReference>
<dbReference type="AlphaFoldDB" id="A0A7V2B2L4"/>
<dbReference type="Pfam" id="PF23552">
    <property type="entry name" value="ParB_C"/>
    <property type="match status" value="1"/>
</dbReference>
<keyword evidence="3" id="KW-0238">DNA-binding</keyword>
<dbReference type="GO" id="GO:0045881">
    <property type="term" value="P:positive regulation of sporulation resulting in formation of a cellular spore"/>
    <property type="evidence" value="ECO:0007669"/>
    <property type="project" value="TreeGrafter"/>
</dbReference>
<dbReference type="GO" id="GO:0003677">
    <property type="term" value="F:DNA binding"/>
    <property type="evidence" value="ECO:0007669"/>
    <property type="project" value="UniProtKB-KW"/>
</dbReference>
<dbReference type="SUPFAM" id="SSF109709">
    <property type="entry name" value="KorB DNA-binding domain-like"/>
    <property type="match status" value="1"/>
</dbReference>
<evidence type="ECO:0000256" key="2">
    <source>
        <dbReference type="ARBA" id="ARBA00022829"/>
    </source>
</evidence>
<gene>
    <name evidence="5" type="ORF">ENO59_11830</name>
</gene>
<evidence type="ECO:0000259" key="4">
    <source>
        <dbReference type="PROSITE" id="PS50943"/>
    </source>
</evidence>
<dbReference type="SUPFAM" id="SSF110849">
    <property type="entry name" value="ParB/Sulfiredoxin"/>
    <property type="match status" value="1"/>
</dbReference>
<dbReference type="GO" id="GO:0007059">
    <property type="term" value="P:chromosome segregation"/>
    <property type="evidence" value="ECO:0007669"/>
    <property type="project" value="UniProtKB-KW"/>
</dbReference>
<accession>A0A7V2B2L4</accession>
<comment type="caution">
    <text evidence="5">The sequence shown here is derived from an EMBL/GenBank/DDBJ whole genome shotgun (WGS) entry which is preliminary data.</text>
</comment>
<proteinExistence type="inferred from homology"/>
<dbReference type="InterPro" id="IPR036086">
    <property type="entry name" value="ParB/Sulfiredoxin_sf"/>
</dbReference>
<dbReference type="Gene3D" id="1.10.10.2830">
    <property type="match status" value="1"/>
</dbReference>
<dbReference type="PROSITE" id="PS50943">
    <property type="entry name" value="HTH_CROC1"/>
    <property type="match status" value="1"/>
</dbReference>
<organism evidence="5">
    <name type="scientific">Rhodothermus marinus</name>
    <name type="common">Rhodothermus obamensis</name>
    <dbReference type="NCBI Taxonomy" id="29549"/>
    <lineage>
        <taxon>Bacteria</taxon>
        <taxon>Pseudomonadati</taxon>
        <taxon>Rhodothermota</taxon>
        <taxon>Rhodothermia</taxon>
        <taxon>Rhodothermales</taxon>
        <taxon>Rhodothermaceae</taxon>
        <taxon>Rhodothermus</taxon>
    </lineage>
</organism>
<dbReference type="NCBIfam" id="TIGR00180">
    <property type="entry name" value="parB_part"/>
    <property type="match status" value="1"/>
</dbReference>
<sequence>MATRKAALGRGLNALLPPPAREETATDELAGVETPKSRLYHFEERLRLLGRVAEIDIDHIRPNPYQPRKDFDEQALEELAQSIAQLGIIQPITVRALGNNQFEVISGERRLRAARRAGLKRIPAYIREAGSEEMLEMALVENVQREELNPIEVALGYQRLMEECGLTQEQVAEKVGKNRATVANFLRLLKLPPRIQASLRDGTITAGHARALIGLPETVQLRLLQEIEAKQLSVREVEDRVRAWHRAQEKREATKGASSAEPGDAETLQLRAYEDQLRRRLGTRVHIRHRTSSRSGRIEIVYFSDEELERLLALLLGE</sequence>
<reference evidence="5" key="1">
    <citation type="journal article" date="2020" name="mSystems">
        <title>Genome- and Community-Level Interaction Insights into Carbon Utilization and Element Cycling Functions of Hydrothermarchaeota in Hydrothermal Sediment.</title>
        <authorList>
            <person name="Zhou Z."/>
            <person name="Liu Y."/>
            <person name="Xu W."/>
            <person name="Pan J."/>
            <person name="Luo Z.H."/>
            <person name="Li M."/>
        </authorList>
    </citation>
    <scope>NUCLEOTIDE SEQUENCE [LARGE SCALE GENOMIC DNA]</scope>
    <source>
        <strain evidence="5">SpSt-143</strain>
    </source>
</reference>
<dbReference type="Pfam" id="PF17762">
    <property type="entry name" value="HTH_ParB"/>
    <property type="match status" value="1"/>
</dbReference>
<dbReference type="FunFam" id="1.10.10.2830:FF:000001">
    <property type="entry name" value="Chromosome partitioning protein ParB"/>
    <property type="match status" value="1"/>
</dbReference>
<comment type="similarity">
    <text evidence="1">Belongs to the ParB family.</text>
</comment>
<dbReference type="InterPro" id="IPR050336">
    <property type="entry name" value="Chromosome_partition/occlusion"/>
</dbReference>